<dbReference type="Proteomes" id="UP000837932">
    <property type="component" value="Unassembled WGS sequence"/>
</dbReference>
<evidence type="ECO:0000313" key="3">
    <source>
        <dbReference type="Proteomes" id="UP000837932"/>
    </source>
</evidence>
<name>A0ABM9APQ8_9BACT</name>
<accession>A0ABM9APQ8</accession>
<evidence type="ECO:0000259" key="1">
    <source>
        <dbReference type="Pfam" id="PF08874"/>
    </source>
</evidence>
<comment type="caution">
    <text evidence="2">The sequence shown here is derived from an EMBL/GenBank/DDBJ whole genome shotgun (WGS) entry which is preliminary data.</text>
</comment>
<keyword evidence="3" id="KW-1185">Reference proteome</keyword>
<dbReference type="RefSeq" id="WP_238806478.1">
    <property type="nucleotide sequence ID" value="NZ_CAKLPY010000002.1"/>
</dbReference>
<organism evidence="2 3">
    <name type="scientific">Emticicia aquatica</name>
    <dbReference type="NCBI Taxonomy" id="1681835"/>
    <lineage>
        <taxon>Bacteria</taxon>
        <taxon>Pseudomonadati</taxon>
        <taxon>Bacteroidota</taxon>
        <taxon>Cytophagia</taxon>
        <taxon>Cytophagales</taxon>
        <taxon>Leadbetterellaceae</taxon>
        <taxon>Emticicia</taxon>
    </lineage>
</organism>
<reference evidence="2" key="1">
    <citation type="submission" date="2021-12" db="EMBL/GenBank/DDBJ databases">
        <authorList>
            <person name="Rodrigo-Torres L."/>
            <person name="Arahal R. D."/>
            <person name="Lucena T."/>
        </authorList>
    </citation>
    <scope>NUCLEOTIDE SEQUENCE</scope>
    <source>
        <strain evidence="2">CECT 8858</strain>
    </source>
</reference>
<evidence type="ECO:0000313" key="2">
    <source>
        <dbReference type="EMBL" id="CAH0995902.1"/>
    </source>
</evidence>
<dbReference type="InterPro" id="IPR014973">
    <property type="entry name" value="DUF1835"/>
</dbReference>
<feature type="domain" description="DUF1835" evidence="1">
    <location>
        <begin position="9"/>
        <end position="110"/>
    </location>
</feature>
<sequence length="250" mass="29716">METFHVLNGDCLAEQLKQTSINQNFIICRECLIEGDLQAKYIADFWKIRAEFITKTYNASIEEYYKITVNEFEKLTNLPENTKVCLWFENDLFCQTNMWFVLYLLKEKQNIQVFRVFPIIENKSDIWKGFGIVNTENLEQAYASKIRFQQKDIDLGYHLWNAYQKNDLNKLKELSQESSDCFDHLEEVCQAHIDRFPSDNTLGRPENMVKYILETQTKEFQEVFSAFSEREGIYGFGDLQVKSIYERLLY</sequence>
<gene>
    <name evidence="2" type="ORF">EMA8858_02030</name>
</gene>
<protein>
    <recommendedName>
        <fullName evidence="1">DUF1835 domain-containing protein</fullName>
    </recommendedName>
</protein>
<dbReference type="EMBL" id="CAKLPY010000002">
    <property type="protein sequence ID" value="CAH0995902.1"/>
    <property type="molecule type" value="Genomic_DNA"/>
</dbReference>
<proteinExistence type="predicted"/>
<dbReference type="Pfam" id="PF08874">
    <property type="entry name" value="DUF1835"/>
    <property type="match status" value="1"/>
</dbReference>